<dbReference type="InterPro" id="IPR022033">
    <property type="entry name" value="Rav1p_C"/>
</dbReference>
<dbReference type="STRING" id="6265.A0A0B2USI3"/>
<evidence type="ECO:0000313" key="3">
    <source>
        <dbReference type="Proteomes" id="UP000031036"/>
    </source>
</evidence>
<proteinExistence type="predicted"/>
<protein>
    <submittedName>
        <fullName evidence="2">DmX-like protein 1</fullName>
    </submittedName>
</protein>
<dbReference type="OMA" id="FLMAMKQ"/>
<evidence type="ECO:0000259" key="1">
    <source>
        <dbReference type="Pfam" id="PF12234"/>
    </source>
</evidence>
<sequence>AGGYAAVAVGNETVDECGLRFLMAMKQHEYLLLCLPLKQKQMLRQKVLEQYFDLFKLRGLSSSNIIWAMHSETETELLNAIPGLHKAQPTWSELRSLGVAWWLKNTSALRSVVEQVTSSQFCLLYS</sequence>
<dbReference type="InterPro" id="IPR052208">
    <property type="entry name" value="DmX-like/RAVE_component"/>
</dbReference>
<gene>
    <name evidence="2" type="primary">DMXL1</name>
    <name evidence="2" type="ORF">Tcan_08239</name>
</gene>
<keyword evidence="3" id="KW-1185">Reference proteome</keyword>
<dbReference type="PANTHER" id="PTHR13950">
    <property type="entry name" value="RABCONNECTIN-RELATED"/>
    <property type="match status" value="1"/>
</dbReference>
<dbReference type="Pfam" id="PF12234">
    <property type="entry name" value="Rav1p_C"/>
    <property type="match status" value="1"/>
</dbReference>
<accession>A0A0B2USI3</accession>
<dbReference type="AlphaFoldDB" id="A0A0B2USI3"/>
<dbReference type="PANTHER" id="PTHR13950:SF9">
    <property type="entry name" value="RABCONNECTIN-3A"/>
    <property type="match status" value="1"/>
</dbReference>
<dbReference type="GO" id="GO:0007035">
    <property type="term" value="P:vacuolar acidification"/>
    <property type="evidence" value="ECO:0007669"/>
    <property type="project" value="TreeGrafter"/>
</dbReference>
<reference evidence="2 3" key="1">
    <citation type="submission" date="2014-11" db="EMBL/GenBank/DDBJ databases">
        <title>Genetic blueprint of the zoonotic pathogen Toxocara canis.</title>
        <authorList>
            <person name="Zhu X.-Q."/>
            <person name="Korhonen P.K."/>
            <person name="Cai H."/>
            <person name="Young N.D."/>
            <person name="Nejsum P."/>
            <person name="von Samson-Himmelstjerna G."/>
            <person name="Boag P.R."/>
            <person name="Tan P."/>
            <person name="Li Q."/>
            <person name="Min J."/>
            <person name="Yang Y."/>
            <person name="Wang X."/>
            <person name="Fang X."/>
            <person name="Hall R.S."/>
            <person name="Hofmann A."/>
            <person name="Sternberg P.W."/>
            <person name="Jex A.R."/>
            <person name="Gasser R.B."/>
        </authorList>
    </citation>
    <scope>NUCLEOTIDE SEQUENCE [LARGE SCALE GENOMIC DNA]</scope>
    <source>
        <strain evidence="2">PN_DK_2014</strain>
    </source>
</reference>
<dbReference type="OrthoDB" id="342131at2759"/>
<organism evidence="2 3">
    <name type="scientific">Toxocara canis</name>
    <name type="common">Canine roundworm</name>
    <dbReference type="NCBI Taxonomy" id="6265"/>
    <lineage>
        <taxon>Eukaryota</taxon>
        <taxon>Metazoa</taxon>
        <taxon>Ecdysozoa</taxon>
        <taxon>Nematoda</taxon>
        <taxon>Chromadorea</taxon>
        <taxon>Rhabditida</taxon>
        <taxon>Spirurina</taxon>
        <taxon>Ascaridomorpha</taxon>
        <taxon>Ascaridoidea</taxon>
        <taxon>Toxocaridae</taxon>
        <taxon>Toxocara</taxon>
    </lineage>
</organism>
<dbReference type="Proteomes" id="UP000031036">
    <property type="component" value="Unassembled WGS sequence"/>
</dbReference>
<feature type="domain" description="RAVE complex protein Rav1 C-terminal" evidence="1">
    <location>
        <begin position="10"/>
        <end position="121"/>
    </location>
</feature>
<evidence type="ECO:0000313" key="2">
    <source>
        <dbReference type="EMBL" id="KHN72092.1"/>
    </source>
</evidence>
<comment type="caution">
    <text evidence="2">The sequence shown here is derived from an EMBL/GenBank/DDBJ whole genome shotgun (WGS) entry which is preliminary data.</text>
</comment>
<feature type="non-terminal residue" evidence="2">
    <location>
        <position position="1"/>
    </location>
</feature>
<dbReference type="EMBL" id="JPKZ01003627">
    <property type="protein sequence ID" value="KHN72092.1"/>
    <property type="molecule type" value="Genomic_DNA"/>
</dbReference>
<name>A0A0B2USI3_TOXCA</name>
<dbReference type="GO" id="GO:0043291">
    <property type="term" value="C:RAVE complex"/>
    <property type="evidence" value="ECO:0007669"/>
    <property type="project" value="TreeGrafter"/>
</dbReference>